<dbReference type="InterPro" id="IPR027051">
    <property type="entry name" value="XdhC_Rossmann_dom"/>
</dbReference>
<dbReference type="PANTHER" id="PTHR30388:SF6">
    <property type="entry name" value="XANTHINE DEHYDROGENASE SUBUNIT A-RELATED"/>
    <property type="match status" value="1"/>
</dbReference>
<dbReference type="AlphaFoldDB" id="A0A923LS19"/>
<dbReference type="Proteomes" id="UP000606499">
    <property type="component" value="Unassembled WGS sequence"/>
</dbReference>
<reference evidence="3" key="1">
    <citation type="submission" date="2020-08" db="EMBL/GenBank/DDBJ databases">
        <title>Genome public.</title>
        <authorList>
            <person name="Liu C."/>
            <person name="Sun Q."/>
        </authorList>
    </citation>
    <scope>NUCLEOTIDE SEQUENCE</scope>
    <source>
        <strain evidence="3">NSJ-28</strain>
    </source>
</reference>
<dbReference type="Pfam" id="PF02625">
    <property type="entry name" value="XdhC_CoxI"/>
    <property type="match status" value="1"/>
</dbReference>
<proteinExistence type="predicted"/>
<organism evidence="3 4">
    <name type="scientific">Agathobaculum faecis</name>
    <dbReference type="NCBI Taxonomy" id="2763013"/>
    <lineage>
        <taxon>Bacteria</taxon>
        <taxon>Bacillati</taxon>
        <taxon>Bacillota</taxon>
        <taxon>Clostridia</taxon>
        <taxon>Eubacteriales</taxon>
        <taxon>Butyricicoccaceae</taxon>
        <taxon>Agathobaculum</taxon>
    </lineage>
</organism>
<gene>
    <name evidence="3" type="ORF">H8S45_01715</name>
</gene>
<feature type="domain" description="XdhC Rossmann" evidence="2">
    <location>
        <begin position="164"/>
        <end position="309"/>
    </location>
</feature>
<feature type="domain" description="XdhC- CoxI" evidence="1">
    <location>
        <begin position="13"/>
        <end position="69"/>
    </location>
</feature>
<protein>
    <submittedName>
        <fullName evidence="3">XdhC family protein</fullName>
    </submittedName>
</protein>
<dbReference type="Gene3D" id="3.40.50.720">
    <property type="entry name" value="NAD(P)-binding Rossmann-like Domain"/>
    <property type="match status" value="1"/>
</dbReference>
<dbReference type="Pfam" id="PF13478">
    <property type="entry name" value="XdhC_C"/>
    <property type="match status" value="1"/>
</dbReference>
<comment type="caution">
    <text evidence="3">The sequence shown here is derived from an EMBL/GenBank/DDBJ whole genome shotgun (WGS) entry which is preliminary data.</text>
</comment>
<dbReference type="InterPro" id="IPR052698">
    <property type="entry name" value="MoCofactor_Util/Proc"/>
</dbReference>
<keyword evidence="4" id="KW-1185">Reference proteome</keyword>
<evidence type="ECO:0000259" key="2">
    <source>
        <dbReference type="Pfam" id="PF13478"/>
    </source>
</evidence>
<evidence type="ECO:0000313" key="4">
    <source>
        <dbReference type="Proteomes" id="UP000606499"/>
    </source>
</evidence>
<evidence type="ECO:0000259" key="1">
    <source>
        <dbReference type="Pfam" id="PF02625"/>
    </source>
</evidence>
<dbReference type="EMBL" id="JACOPL010000001">
    <property type="protein sequence ID" value="MBC5724193.1"/>
    <property type="molecule type" value="Genomic_DNA"/>
</dbReference>
<name>A0A923LS19_9FIRM</name>
<dbReference type="RefSeq" id="WP_186949460.1">
    <property type="nucleotide sequence ID" value="NZ_JACOPL010000001.1"/>
</dbReference>
<dbReference type="InterPro" id="IPR003777">
    <property type="entry name" value="XdhC_CoxI"/>
</dbReference>
<sequence>MIERLLQTALCEIQAGRPAMLVSIVRSTGSTPRKAGALMLVGENGLLCGTIGGGLLEHRCLAIASSALTVPRCEAFVLDNRQAGSLGMVCGGTAEVLFTPLTDAAPLQQAVDSFRAVPPVRFCLPLDGSAPLLSQEQSIRSCPAVVLLEERPVLALPLSDTGRVFVLGGGHVSLALSRLLYHLEFRHIVIDDRAVFCSPERFPHAEHTLCIPFSLLTQTLAGPISPAADDAFCIMTRGHEGDTDALRFALSTPASYIGVMGSRRKRESVFSLLESEGFLHVRQRVITPIGLAIGAQTPAEIAVSIAAQLIAWRSSKTAAAKL</sequence>
<accession>A0A923LS19</accession>
<dbReference type="PANTHER" id="PTHR30388">
    <property type="entry name" value="ALDEHYDE OXIDOREDUCTASE MOLYBDENUM COFACTOR ASSEMBLY PROTEIN"/>
    <property type="match status" value="1"/>
</dbReference>
<evidence type="ECO:0000313" key="3">
    <source>
        <dbReference type="EMBL" id="MBC5724193.1"/>
    </source>
</evidence>